<dbReference type="SUPFAM" id="SSF55729">
    <property type="entry name" value="Acyl-CoA N-acyltransferases (Nat)"/>
    <property type="match status" value="1"/>
</dbReference>
<organism evidence="3 4">
    <name type="scientific">Parasponia andersonii</name>
    <name type="common">Sponia andersonii</name>
    <dbReference type="NCBI Taxonomy" id="3476"/>
    <lineage>
        <taxon>Eukaryota</taxon>
        <taxon>Viridiplantae</taxon>
        <taxon>Streptophyta</taxon>
        <taxon>Embryophyta</taxon>
        <taxon>Tracheophyta</taxon>
        <taxon>Spermatophyta</taxon>
        <taxon>Magnoliopsida</taxon>
        <taxon>eudicotyledons</taxon>
        <taxon>Gunneridae</taxon>
        <taxon>Pentapetalae</taxon>
        <taxon>rosids</taxon>
        <taxon>fabids</taxon>
        <taxon>Rosales</taxon>
        <taxon>Cannabaceae</taxon>
        <taxon>Parasponia</taxon>
    </lineage>
</organism>
<dbReference type="AlphaFoldDB" id="A0A2P5DCU0"/>
<dbReference type="UniPathway" id="UPA00113">
    <property type="reaction ID" value="UER00529"/>
</dbReference>
<proteinExistence type="predicted"/>
<accession>A0A2P5DCU0</accession>
<keyword evidence="4" id="KW-1185">Reference proteome</keyword>
<protein>
    <submittedName>
        <fullName evidence="3">FkbH domain containing protein</fullName>
    </submittedName>
</protein>
<evidence type="ECO:0000256" key="1">
    <source>
        <dbReference type="SAM" id="MobiDB-lite"/>
    </source>
</evidence>
<dbReference type="EMBL" id="JXTB01000046">
    <property type="protein sequence ID" value="PON71112.1"/>
    <property type="molecule type" value="Genomic_DNA"/>
</dbReference>
<dbReference type="InterPro" id="IPR000182">
    <property type="entry name" value="GNAT_dom"/>
</dbReference>
<dbReference type="STRING" id="3476.A0A2P5DCU0"/>
<dbReference type="PROSITE" id="PS51186">
    <property type="entry name" value="GNAT"/>
    <property type="match status" value="1"/>
</dbReference>
<dbReference type="PANTHER" id="PTHR13355">
    <property type="entry name" value="GLUCOSAMINE 6-PHOSPHATE N-ACETYLTRANSFERASE"/>
    <property type="match status" value="1"/>
</dbReference>
<feature type="domain" description="N-acetyltransferase" evidence="2">
    <location>
        <begin position="71"/>
        <end position="217"/>
    </location>
</feature>
<dbReference type="CDD" id="cd04301">
    <property type="entry name" value="NAT_SF"/>
    <property type="match status" value="1"/>
</dbReference>
<dbReference type="OrthoDB" id="2744543at2759"/>
<dbReference type="GO" id="GO:0008080">
    <property type="term" value="F:N-acetyltransferase activity"/>
    <property type="evidence" value="ECO:0007669"/>
    <property type="project" value="TreeGrafter"/>
</dbReference>
<evidence type="ECO:0000259" key="2">
    <source>
        <dbReference type="PROSITE" id="PS51186"/>
    </source>
</evidence>
<evidence type="ECO:0000313" key="4">
    <source>
        <dbReference type="Proteomes" id="UP000237105"/>
    </source>
</evidence>
<evidence type="ECO:0000313" key="3">
    <source>
        <dbReference type="EMBL" id="PON71112.1"/>
    </source>
</evidence>
<dbReference type="InterPro" id="IPR016181">
    <property type="entry name" value="Acyl_CoA_acyltransferase"/>
</dbReference>
<dbReference type="InterPro" id="IPR039143">
    <property type="entry name" value="GNPNAT1-like"/>
</dbReference>
<name>A0A2P5DCU0_PARAD</name>
<dbReference type="Pfam" id="PF00583">
    <property type="entry name" value="Acetyltransf_1"/>
    <property type="match status" value="1"/>
</dbReference>
<sequence length="234" mass="26097">MELKWVTRPKTQKPKSLSPSQPPLPIFISTKPSHINPDELRRLYGVCNLSGHRFPTQADEFLDVGKLRVALYHSSFVVSVFCKSRDMISASEESSSSSSIGMWDLLQKVVKPVTPQNGELVGFGRAVSDLGLTASIYDVMVAPPLRGMGIGKMIVQRIIRMLTRRDIYDIAALCSENERPFFEACGFGDDILGSTTMMYTRTVSASTNGNQMAKRFGRKLLFVPALKKQRFTNQ</sequence>
<dbReference type="Proteomes" id="UP000237105">
    <property type="component" value="Unassembled WGS sequence"/>
</dbReference>
<dbReference type="PANTHER" id="PTHR13355:SF15">
    <property type="entry name" value="GCN5-RELATED N-ACETYLTRANSFERASE 3, CHLOROPLASTIC"/>
    <property type="match status" value="1"/>
</dbReference>
<gene>
    <name evidence="3" type="ORF">PanWU01x14_075510</name>
</gene>
<comment type="caution">
    <text evidence="3">The sequence shown here is derived from an EMBL/GenBank/DDBJ whole genome shotgun (WGS) entry which is preliminary data.</text>
</comment>
<dbReference type="GO" id="GO:0006048">
    <property type="term" value="P:UDP-N-acetylglucosamine biosynthetic process"/>
    <property type="evidence" value="ECO:0007669"/>
    <property type="project" value="UniProtKB-UniPathway"/>
</dbReference>
<dbReference type="Gene3D" id="3.40.630.30">
    <property type="match status" value="1"/>
</dbReference>
<reference evidence="4" key="1">
    <citation type="submission" date="2016-06" db="EMBL/GenBank/DDBJ databases">
        <title>Parallel loss of symbiosis genes in relatives of nitrogen-fixing non-legume Parasponia.</title>
        <authorList>
            <person name="Van Velzen R."/>
            <person name="Holmer R."/>
            <person name="Bu F."/>
            <person name="Rutten L."/>
            <person name="Van Zeijl A."/>
            <person name="Liu W."/>
            <person name="Santuari L."/>
            <person name="Cao Q."/>
            <person name="Sharma T."/>
            <person name="Shen D."/>
            <person name="Roswanjaya Y."/>
            <person name="Wardhani T."/>
            <person name="Kalhor M.S."/>
            <person name="Jansen J."/>
            <person name="Van den Hoogen J."/>
            <person name="Gungor B."/>
            <person name="Hartog M."/>
            <person name="Hontelez J."/>
            <person name="Verver J."/>
            <person name="Yang W.-C."/>
            <person name="Schijlen E."/>
            <person name="Repin R."/>
            <person name="Schilthuizen M."/>
            <person name="Schranz E."/>
            <person name="Heidstra R."/>
            <person name="Miyata K."/>
            <person name="Fedorova E."/>
            <person name="Kohlen W."/>
            <person name="Bisseling T."/>
            <person name="Smit S."/>
            <person name="Geurts R."/>
        </authorList>
    </citation>
    <scope>NUCLEOTIDE SEQUENCE [LARGE SCALE GENOMIC DNA]</scope>
    <source>
        <strain evidence="4">cv. WU1-14</strain>
    </source>
</reference>
<feature type="region of interest" description="Disordered" evidence="1">
    <location>
        <begin position="1"/>
        <end position="23"/>
    </location>
</feature>